<dbReference type="KEGG" id="mno:Mnod_4528"/>
<comment type="similarity">
    <text evidence="2">Belongs to the acyltransferase 3 family.</text>
</comment>
<feature type="domain" description="Acyltransferase 3" evidence="8">
    <location>
        <begin position="13"/>
        <end position="320"/>
    </location>
</feature>
<evidence type="ECO:0000256" key="6">
    <source>
        <dbReference type="ARBA" id="ARBA00023136"/>
    </source>
</evidence>
<protein>
    <submittedName>
        <fullName evidence="9">Acyltransferase 3</fullName>
    </submittedName>
</protein>
<dbReference type="GO" id="GO:0005886">
    <property type="term" value="C:plasma membrane"/>
    <property type="evidence" value="ECO:0007669"/>
    <property type="project" value="UniProtKB-SubCell"/>
</dbReference>
<keyword evidence="3" id="KW-1003">Cell membrane</keyword>
<dbReference type="RefSeq" id="WP_015931034.1">
    <property type="nucleotide sequence ID" value="NC_011894.1"/>
</dbReference>
<feature type="transmembrane region" description="Helical" evidence="7">
    <location>
        <begin position="235"/>
        <end position="258"/>
    </location>
</feature>
<keyword evidence="9" id="KW-0012">Acyltransferase</keyword>
<evidence type="ECO:0000256" key="5">
    <source>
        <dbReference type="ARBA" id="ARBA00022989"/>
    </source>
</evidence>
<dbReference type="PANTHER" id="PTHR40074">
    <property type="entry name" value="O-ACETYLTRANSFERASE WECH"/>
    <property type="match status" value="1"/>
</dbReference>
<evidence type="ECO:0000256" key="7">
    <source>
        <dbReference type="SAM" id="Phobius"/>
    </source>
</evidence>
<dbReference type="Proteomes" id="UP000008207">
    <property type="component" value="Chromosome"/>
</dbReference>
<dbReference type="EMBL" id="CP001349">
    <property type="protein sequence ID" value="ACL59396.1"/>
    <property type="molecule type" value="Genomic_DNA"/>
</dbReference>
<dbReference type="OrthoDB" id="9814956at2"/>
<reference evidence="9 10" key="1">
    <citation type="submission" date="2009-01" db="EMBL/GenBank/DDBJ databases">
        <title>Complete sequence of chromosome of Methylobacterium nodulans ORS 2060.</title>
        <authorList>
            <consortium name="US DOE Joint Genome Institute"/>
            <person name="Lucas S."/>
            <person name="Copeland A."/>
            <person name="Lapidus A."/>
            <person name="Glavina del Rio T."/>
            <person name="Dalin E."/>
            <person name="Tice H."/>
            <person name="Bruce D."/>
            <person name="Goodwin L."/>
            <person name="Pitluck S."/>
            <person name="Sims D."/>
            <person name="Brettin T."/>
            <person name="Detter J.C."/>
            <person name="Han C."/>
            <person name="Larimer F."/>
            <person name="Land M."/>
            <person name="Hauser L."/>
            <person name="Kyrpides N."/>
            <person name="Ivanova N."/>
            <person name="Marx C.J."/>
            <person name="Richardson P."/>
        </authorList>
    </citation>
    <scope>NUCLEOTIDE SEQUENCE [LARGE SCALE GENOMIC DNA]</scope>
    <source>
        <strain evidence="10">LMG 21967 / CNCM I-2342 / ORS 2060</strain>
    </source>
</reference>
<feature type="transmembrane region" description="Helical" evidence="7">
    <location>
        <begin position="12"/>
        <end position="35"/>
    </location>
</feature>
<feature type="transmembrane region" description="Helical" evidence="7">
    <location>
        <begin position="55"/>
        <end position="72"/>
    </location>
</feature>
<dbReference type="STRING" id="460265.Mnod_4528"/>
<feature type="transmembrane region" description="Helical" evidence="7">
    <location>
        <begin position="126"/>
        <end position="146"/>
    </location>
</feature>
<feature type="transmembrane region" description="Helical" evidence="7">
    <location>
        <begin position="204"/>
        <end position="223"/>
    </location>
</feature>
<feature type="transmembrane region" description="Helical" evidence="7">
    <location>
        <begin position="301"/>
        <end position="322"/>
    </location>
</feature>
<organism evidence="9 10">
    <name type="scientific">Methylobacterium nodulans (strain LMG 21967 / CNCM I-2342 / ORS 2060)</name>
    <dbReference type="NCBI Taxonomy" id="460265"/>
    <lineage>
        <taxon>Bacteria</taxon>
        <taxon>Pseudomonadati</taxon>
        <taxon>Pseudomonadota</taxon>
        <taxon>Alphaproteobacteria</taxon>
        <taxon>Hyphomicrobiales</taxon>
        <taxon>Methylobacteriaceae</taxon>
        <taxon>Methylobacterium</taxon>
    </lineage>
</organism>
<evidence type="ECO:0000256" key="2">
    <source>
        <dbReference type="ARBA" id="ARBA00007400"/>
    </source>
</evidence>
<evidence type="ECO:0000259" key="8">
    <source>
        <dbReference type="Pfam" id="PF01757"/>
    </source>
</evidence>
<dbReference type="HOGENOM" id="CLU_023915_5_1_5"/>
<keyword evidence="5 7" id="KW-1133">Transmembrane helix</keyword>
<accession>B8ID04</accession>
<gene>
    <name evidence="9" type="ordered locus">Mnod_4528</name>
</gene>
<keyword evidence="10" id="KW-1185">Reference proteome</keyword>
<name>B8ID04_METNO</name>
<dbReference type="Pfam" id="PF01757">
    <property type="entry name" value="Acyl_transf_3"/>
    <property type="match status" value="1"/>
</dbReference>
<proteinExistence type="inferred from homology"/>
<feature type="transmembrane region" description="Helical" evidence="7">
    <location>
        <begin position="278"/>
        <end position="295"/>
    </location>
</feature>
<keyword evidence="6 7" id="KW-0472">Membrane</keyword>
<evidence type="ECO:0000313" key="9">
    <source>
        <dbReference type="EMBL" id="ACL59396.1"/>
    </source>
</evidence>
<dbReference type="eggNOG" id="COG4763">
    <property type="taxonomic scope" value="Bacteria"/>
</dbReference>
<dbReference type="AlphaFoldDB" id="B8ID04"/>
<evidence type="ECO:0000313" key="10">
    <source>
        <dbReference type="Proteomes" id="UP000008207"/>
    </source>
</evidence>
<dbReference type="PANTHER" id="PTHR40074:SF4">
    <property type="entry name" value="INNER MEMBRANE PROTEIN YCFT"/>
    <property type="match status" value="1"/>
</dbReference>
<sequence>MSDRPPAAPGRLAWVDVAKGICIILVVMMHSTLGVGDAMGSEGFLHTVVAFAKPFRIPDFFLLSGLFVGRVLDRDWRLFADRRVVHFAYFYLLWTLIQSAVKYGPITDGAGPGAFALHLAHALVEPYSTLWFIYLLAVFSVATKLLRRVPWPLLLGAAALLEILPIETGSLLIDEFCERYVYFLGGALFADRIFALTDSARRHVAPALAALAAWAVMDGFLAFSPSGLDGHPTLASLPVVSLLLGAAGALAIVTGASLLVRAGGPVTAALRHCGERSIVIYLAFFLPMAATRLALLKTGAIPDVGLASLVVTAAAVAVPLVIEQLVRHTPARFLFMRPQAFHIVPGRTAPLGTLRSA</sequence>
<evidence type="ECO:0000256" key="3">
    <source>
        <dbReference type="ARBA" id="ARBA00022475"/>
    </source>
</evidence>
<dbReference type="InterPro" id="IPR002656">
    <property type="entry name" value="Acyl_transf_3_dom"/>
</dbReference>
<dbReference type="GO" id="GO:0016413">
    <property type="term" value="F:O-acetyltransferase activity"/>
    <property type="evidence" value="ECO:0007669"/>
    <property type="project" value="TreeGrafter"/>
</dbReference>
<feature type="transmembrane region" description="Helical" evidence="7">
    <location>
        <begin position="84"/>
        <end position="106"/>
    </location>
</feature>
<keyword evidence="9" id="KW-0808">Transferase</keyword>
<evidence type="ECO:0000256" key="4">
    <source>
        <dbReference type="ARBA" id="ARBA00022692"/>
    </source>
</evidence>
<keyword evidence="4 7" id="KW-0812">Transmembrane</keyword>
<dbReference type="GO" id="GO:0009246">
    <property type="term" value="P:enterobacterial common antigen biosynthetic process"/>
    <property type="evidence" value="ECO:0007669"/>
    <property type="project" value="TreeGrafter"/>
</dbReference>
<evidence type="ECO:0000256" key="1">
    <source>
        <dbReference type="ARBA" id="ARBA00004651"/>
    </source>
</evidence>
<comment type="subcellular location">
    <subcellularLocation>
        <location evidence="1">Cell membrane</location>
        <topology evidence="1">Multi-pass membrane protein</topology>
    </subcellularLocation>
</comment>